<proteinExistence type="predicted"/>
<dbReference type="AlphaFoldDB" id="A0A918YIB1"/>
<dbReference type="GO" id="GO:0005524">
    <property type="term" value="F:ATP binding"/>
    <property type="evidence" value="ECO:0007669"/>
    <property type="project" value="UniProtKB-KW"/>
</dbReference>
<evidence type="ECO:0000256" key="1">
    <source>
        <dbReference type="ARBA" id="ARBA00022527"/>
    </source>
</evidence>
<dbReference type="Proteomes" id="UP000655443">
    <property type="component" value="Unassembled WGS sequence"/>
</dbReference>
<protein>
    <submittedName>
        <fullName evidence="3">ATP-binding protein</fullName>
    </submittedName>
</protein>
<dbReference type="Pfam" id="PF13581">
    <property type="entry name" value="HATPase_c_2"/>
    <property type="match status" value="1"/>
</dbReference>
<keyword evidence="1" id="KW-0418">Kinase</keyword>
<dbReference type="InterPro" id="IPR036890">
    <property type="entry name" value="HATPase_C_sf"/>
</dbReference>
<dbReference type="GO" id="GO:0004674">
    <property type="term" value="F:protein serine/threonine kinase activity"/>
    <property type="evidence" value="ECO:0007669"/>
    <property type="project" value="UniProtKB-KW"/>
</dbReference>
<keyword evidence="3" id="KW-0547">Nucleotide-binding</keyword>
<keyword evidence="3" id="KW-0067">ATP-binding</keyword>
<reference evidence="3" key="2">
    <citation type="submission" date="2020-09" db="EMBL/GenBank/DDBJ databases">
        <authorList>
            <person name="Sun Q."/>
            <person name="Ohkuma M."/>
        </authorList>
    </citation>
    <scope>NUCLEOTIDE SEQUENCE</scope>
    <source>
        <strain evidence="3">JCM 4714</strain>
    </source>
</reference>
<dbReference type="PANTHER" id="PTHR35526:SF3">
    <property type="entry name" value="ANTI-SIGMA-F FACTOR RSBW"/>
    <property type="match status" value="1"/>
</dbReference>
<gene>
    <name evidence="3" type="ORF">GCM10010339_33690</name>
</gene>
<comment type="caution">
    <text evidence="3">The sequence shown here is derived from an EMBL/GenBank/DDBJ whole genome shotgun (WGS) entry which is preliminary data.</text>
</comment>
<keyword evidence="1" id="KW-0808">Transferase</keyword>
<dbReference type="PANTHER" id="PTHR35526">
    <property type="entry name" value="ANTI-SIGMA-F FACTOR RSBW-RELATED"/>
    <property type="match status" value="1"/>
</dbReference>
<reference evidence="3" key="1">
    <citation type="journal article" date="2014" name="Int. J. Syst. Evol. Microbiol.">
        <title>Complete genome sequence of Corynebacterium casei LMG S-19264T (=DSM 44701T), isolated from a smear-ripened cheese.</title>
        <authorList>
            <consortium name="US DOE Joint Genome Institute (JGI-PGF)"/>
            <person name="Walter F."/>
            <person name="Albersmeier A."/>
            <person name="Kalinowski J."/>
            <person name="Ruckert C."/>
        </authorList>
    </citation>
    <scope>NUCLEOTIDE SEQUENCE</scope>
    <source>
        <strain evidence="3">JCM 4714</strain>
    </source>
</reference>
<keyword evidence="1" id="KW-0723">Serine/threonine-protein kinase</keyword>
<dbReference type="Gene3D" id="3.30.565.10">
    <property type="entry name" value="Histidine kinase-like ATPase, C-terminal domain"/>
    <property type="match status" value="1"/>
</dbReference>
<organism evidence="3 4">
    <name type="scientific">Streptomyces alanosinicus</name>
    <dbReference type="NCBI Taxonomy" id="68171"/>
    <lineage>
        <taxon>Bacteria</taxon>
        <taxon>Bacillati</taxon>
        <taxon>Actinomycetota</taxon>
        <taxon>Actinomycetes</taxon>
        <taxon>Kitasatosporales</taxon>
        <taxon>Streptomycetaceae</taxon>
        <taxon>Streptomyces</taxon>
    </lineage>
</organism>
<dbReference type="EMBL" id="BMVG01000006">
    <property type="protein sequence ID" value="GHE03991.1"/>
    <property type="molecule type" value="Genomic_DNA"/>
</dbReference>
<name>A0A918YIB1_9ACTN</name>
<dbReference type="InterPro" id="IPR050267">
    <property type="entry name" value="Anti-sigma-factor_SerPK"/>
</dbReference>
<evidence type="ECO:0000313" key="3">
    <source>
        <dbReference type="EMBL" id="GHE03991.1"/>
    </source>
</evidence>
<feature type="domain" description="Histidine kinase/HSP90-like ATPase" evidence="2">
    <location>
        <begin position="49"/>
        <end position="181"/>
    </location>
</feature>
<dbReference type="InterPro" id="IPR003594">
    <property type="entry name" value="HATPase_dom"/>
</dbReference>
<sequence>MVVHVMVMDARKTRRSEDLAHDLDAYAHWFVAPDPSIGHFLALTLFAECRGTARVARDTTSVFLRGAVPKEVMYDARLVVSELVGNVVNHAVPDSCRARPGGLRRIDVTFKRYPKWLFIGVTDEDSTPPLLPMGDFYSPELMTELSEAVLPDNGRGLMLAQRMASAVWWTPEQQGGKTVWCRFDLDGGDVSSQP</sequence>
<dbReference type="SUPFAM" id="SSF55874">
    <property type="entry name" value="ATPase domain of HSP90 chaperone/DNA topoisomerase II/histidine kinase"/>
    <property type="match status" value="1"/>
</dbReference>
<accession>A0A918YIB1</accession>
<evidence type="ECO:0000313" key="4">
    <source>
        <dbReference type="Proteomes" id="UP000655443"/>
    </source>
</evidence>
<keyword evidence="4" id="KW-1185">Reference proteome</keyword>
<evidence type="ECO:0000259" key="2">
    <source>
        <dbReference type="Pfam" id="PF13581"/>
    </source>
</evidence>
<dbReference type="CDD" id="cd16936">
    <property type="entry name" value="HATPase_RsbW-like"/>
    <property type="match status" value="1"/>
</dbReference>